<proteinExistence type="predicted"/>
<organism evidence="1">
    <name type="scientific">marine sediment metagenome</name>
    <dbReference type="NCBI Taxonomy" id="412755"/>
    <lineage>
        <taxon>unclassified sequences</taxon>
        <taxon>metagenomes</taxon>
        <taxon>ecological metagenomes</taxon>
    </lineage>
</organism>
<name>A0A0F9DLK4_9ZZZZ</name>
<evidence type="ECO:0000313" key="1">
    <source>
        <dbReference type="EMBL" id="KKL62564.1"/>
    </source>
</evidence>
<reference evidence="1" key="1">
    <citation type="journal article" date="2015" name="Nature">
        <title>Complex archaea that bridge the gap between prokaryotes and eukaryotes.</title>
        <authorList>
            <person name="Spang A."/>
            <person name="Saw J.H."/>
            <person name="Jorgensen S.L."/>
            <person name="Zaremba-Niedzwiedzka K."/>
            <person name="Martijn J."/>
            <person name="Lind A.E."/>
            <person name="van Eijk R."/>
            <person name="Schleper C."/>
            <person name="Guy L."/>
            <person name="Ettema T.J."/>
        </authorList>
    </citation>
    <scope>NUCLEOTIDE SEQUENCE</scope>
</reference>
<sequence length="100" mass="11288">MAKVTVMPSMAIIRGFKGALDFYYWMGIACCRSWPKSPGKIRSVPVAAQWPAFSESARLWSQLSLEVQQPYNRLAEGTGLSGRDMFTRSYLSGLYRYPTP</sequence>
<gene>
    <name evidence="1" type="ORF">LCGC14_2183940</name>
</gene>
<protein>
    <submittedName>
        <fullName evidence="1">Uncharacterized protein</fullName>
    </submittedName>
</protein>
<dbReference type="EMBL" id="LAZR01028451">
    <property type="protein sequence ID" value="KKL62564.1"/>
    <property type="molecule type" value="Genomic_DNA"/>
</dbReference>
<accession>A0A0F9DLK4</accession>
<comment type="caution">
    <text evidence="1">The sequence shown here is derived from an EMBL/GenBank/DDBJ whole genome shotgun (WGS) entry which is preliminary data.</text>
</comment>
<dbReference type="AlphaFoldDB" id="A0A0F9DLK4"/>